<dbReference type="InterPro" id="IPR018253">
    <property type="entry name" value="DnaJ_domain_CS"/>
</dbReference>
<sequence length="280" mass="32259">MEELRGERVPIDDRVRFGGVAVYYVEFLPQSHFSVLLGLCDSQYEADSLCSIVTDEVTGGVLDDLHECKFSDSVAMLVHPDKNMGSSQASESFKKLQCAYEVLSDSVKKRDYDEQLRKEESRTKSVCQRSHSTSHQDCCQYHQAKDGDGWVEYRGSLVFECPQKVEIPRAFVCAESKIFDVSEWAICQGMACRPNTHRPSFHVNMVGLEKTQRSKSCRFPWDLDAEMMDEDEEAFELWLQQALASGLFCECSKRRKSWSPFNLHHKKGKKEKQWHRRTSC</sequence>
<dbReference type="CDD" id="cd06257">
    <property type="entry name" value="DnaJ"/>
    <property type="match status" value="1"/>
</dbReference>
<evidence type="ECO:0000259" key="1">
    <source>
        <dbReference type="PROSITE" id="PS50076"/>
    </source>
</evidence>
<dbReference type="PANTHER" id="PTHR45270">
    <property type="entry name" value="OS03G0832900 PROTEIN"/>
    <property type="match status" value="1"/>
</dbReference>
<keyword evidence="3" id="KW-1185">Reference proteome</keyword>
<dbReference type="PRINTS" id="PR00625">
    <property type="entry name" value="JDOMAIN"/>
</dbReference>
<dbReference type="PROSITE" id="PS00636">
    <property type="entry name" value="DNAJ_1"/>
    <property type="match status" value="1"/>
</dbReference>
<dbReference type="InterPro" id="IPR036869">
    <property type="entry name" value="J_dom_sf"/>
</dbReference>
<evidence type="ECO:0000313" key="2">
    <source>
        <dbReference type="EMBL" id="KAK7848924.1"/>
    </source>
</evidence>
<proteinExistence type="predicted"/>
<dbReference type="Proteomes" id="UP000237347">
    <property type="component" value="Unassembled WGS sequence"/>
</dbReference>
<dbReference type="PANTHER" id="PTHR45270:SF1">
    <property type="entry name" value="CHAPERONE DNAJ-DOMAIN SUPERFAMILY PROTEIN"/>
    <property type="match status" value="1"/>
</dbReference>
<dbReference type="Pfam" id="PF14901">
    <property type="entry name" value="Jiv90"/>
    <property type="match status" value="1"/>
</dbReference>
<evidence type="ECO:0000313" key="3">
    <source>
        <dbReference type="Proteomes" id="UP000237347"/>
    </source>
</evidence>
<dbReference type="EMBL" id="PKMF04000120">
    <property type="protein sequence ID" value="KAK7848924.1"/>
    <property type="molecule type" value="Genomic_DNA"/>
</dbReference>
<protein>
    <submittedName>
        <fullName evidence="2">Dnaj like protein subfamily c member 14</fullName>
    </submittedName>
</protein>
<feature type="domain" description="J" evidence="1">
    <location>
        <begin position="32"/>
        <end position="116"/>
    </location>
</feature>
<gene>
    <name evidence="2" type="primary">DNAJC14_1</name>
    <name evidence="2" type="ORF">CFP56_004002</name>
</gene>
<organism evidence="2 3">
    <name type="scientific">Quercus suber</name>
    <name type="common">Cork oak</name>
    <dbReference type="NCBI Taxonomy" id="58331"/>
    <lineage>
        <taxon>Eukaryota</taxon>
        <taxon>Viridiplantae</taxon>
        <taxon>Streptophyta</taxon>
        <taxon>Embryophyta</taxon>
        <taxon>Tracheophyta</taxon>
        <taxon>Spermatophyta</taxon>
        <taxon>Magnoliopsida</taxon>
        <taxon>eudicotyledons</taxon>
        <taxon>Gunneridae</taxon>
        <taxon>Pentapetalae</taxon>
        <taxon>rosids</taxon>
        <taxon>fabids</taxon>
        <taxon>Fagales</taxon>
        <taxon>Fagaceae</taxon>
        <taxon>Quercus</taxon>
    </lineage>
</organism>
<dbReference type="SUPFAM" id="SSF46565">
    <property type="entry name" value="Chaperone J-domain"/>
    <property type="match status" value="1"/>
</dbReference>
<dbReference type="InterPro" id="IPR032843">
    <property type="entry name" value="Jiv"/>
</dbReference>
<dbReference type="Pfam" id="PF00226">
    <property type="entry name" value="DnaJ"/>
    <property type="match status" value="1"/>
</dbReference>
<dbReference type="InterPro" id="IPR001623">
    <property type="entry name" value="DnaJ_domain"/>
</dbReference>
<dbReference type="AlphaFoldDB" id="A0AAW0LDD5"/>
<dbReference type="Gene3D" id="1.10.287.110">
    <property type="entry name" value="DnaJ domain"/>
    <property type="match status" value="1"/>
</dbReference>
<reference evidence="2 3" key="1">
    <citation type="journal article" date="2018" name="Sci. Data">
        <title>The draft genome sequence of cork oak.</title>
        <authorList>
            <person name="Ramos A.M."/>
            <person name="Usie A."/>
            <person name="Barbosa P."/>
            <person name="Barros P.M."/>
            <person name="Capote T."/>
            <person name="Chaves I."/>
            <person name="Simoes F."/>
            <person name="Abreu I."/>
            <person name="Carrasquinho I."/>
            <person name="Faro C."/>
            <person name="Guimaraes J.B."/>
            <person name="Mendonca D."/>
            <person name="Nobrega F."/>
            <person name="Rodrigues L."/>
            <person name="Saibo N.J.M."/>
            <person name="Varela M.C."/>
            <person name="Egas C."/>
            <person name="Matos J."/>
            <person name="Miguel C.M."/>
            <person name="Oliveira M.M."/>
            <person name="Ricardo C.P."/>
            <person name="Goncalves S."/>
        </authorList>
    </citation>
    <scope>NUCLEOTIDE SEQUENCE [LARGE SCALE GENOMIC DNA]</scope>
    <source>
        <strain evidence="3">cv. HL8</strain>
    </source>
</reference>
<accession>A0AAW0LDD5</accession>
<dbReference type="PROSITE" id="PS50076">
    <property type="entry name" value="DNAJ_2"/>
    <property type="match status" value="1"/>
</dbReference>
<name>A0AAW0LDD5_QUESU</name>
<comment type="caution">
    <text evidence="2">The sequence shown here is derived from an EMBL/GenBank/DDBJ whole genome shotgun (WGS) entry which is preliminary data.</text>
</comment>